<dbReference type="PANTHER" id="PTHR34846:SF10">
    <property type="entry name" value="CYTOPLASMIC PROTEIN"/>
    <property type="match status" value="1"/>
</dbReference>
<evidence type="ECO:0000313" key="2">
    <source>
        <dbReference type="EMBL" id="GBQ87970.1"/>
    </source>
</evidence>
<sequence length="152" mass="16749">MTQRLDYEALAPEGVKALGEVYRYIACSGLESGLIELVYLRISQINGCAYCLDMHSQALLKKAFSPRKLAVLQVWREAGAFFTPREAAALAWAETVTCVRETTIPNAAYECLAGEFTGKEIVDLTIAVGLMNLFNRLAIGFRRAPEPEQTDG</sequence>
<dbReference type="SUPFAM" id="SSF69118">
    <property type="entry name" value="AhpD-like"/>
    <property type="match status" value="1"/>
</dbReference>
<dbReference type="Proteomes" id="UP001062776">
    <property type="component" value="Unassembled WGS sequence"/>
</dbReference>
<proteinExistence type="predicted"/>
<keyword evidence="3" id="KW-1185">Reference proteome</keyword>
<evidence type="ECO:0000313" key="3">
    <source>
        <dbReference type="Proteomes" id="UP001062776"/>
    </source>
</evidence>
<dbReference type="EMBL" id="BAPV01000010">
    <property type="protein sequence ID" value="GBQ87970.1"/>
    <property type="molecule type" value="Genomic_DNA"/>
</dbReference>
<gene>
    <name evidence="2" type="ORF">AA0535_1416</name>
</gene>
<comment type="caution">
    <text evidence="2">The sequence shown here is derived from an EMBL/GenBank/DDBJ whole genome shotgun (WGS) entry which is preliminary data.</text>
</comment>
<dbReference type="InterPro" id="IPR029032">
    <property type="entry name" value="AhpD-like"/>
</dbReference>
<evidence type="ECO:0000259" key="1">
    <source>
        <dbReference type="Pfam" id="PF02627"/>
    </source>
</evidence>
<dbReference type="NCBIfam" id="TIGR00778">
    <property type="entry name" value="ahpD_dom"/>
    <property type="match status" value="1"/>
</dbReference>
<protein>
    <recommendedName>
        <fullName evidence="1">Carboxymuconolactone decarboxylase-like domain-containing protein</fullName>
    </recommendedName>
</protein>
<dbReference type="InterPro" id="IPR004675">
    <property type="entry name" value="AhpD_core"/>
</dbReference>
<name>A0ABQ0Q298_9PROT</name>
<dbReference type="RefSeq" id="WP_264815252.1">
    <property type="nucleotide sequence ID" value="NZ_BAPV01000010.1"/>
</dbReference>
<organism evidence="2 3">
    <name type="scientific">Asaia krungthepensis NRIC 0535</name>
    <dbReference type="NCBI Taxonomy" id="1307925"/>
    <lineage>
        <taxon>Bacteria</taxon>
        <taxon>Pseudomonadati</taxon>
        <taxon>Pseudomonadota</taxon>
        <taxon>Alphaproteobacteria</taxon>
        <taxon>Acetobacterales</taxon>
        <taxon>Acetobacteraceae</taxon>
        <taxon>Asaia</taxon>
    </lineage>
</organism>
<accession>A0ABQ0Q298</accession>
<dbReference type="Pfam" id="PF02627">
    <property type="entry name" value="CMD"/>
    <property type="match status" value="1"/>
</dbReference>
<dbReference type="PANTHER" id="PTHR34846">
    <property type="entry name" value="4-CARBOXYMUCONOLACTONE DECARBOXYLASE FAMILY PROTEIN (AFU_ORTHOLOGUE AFUA_6G11590)"/>
    <property type="match status" value="1"/>
</dbReference>
<feature type="domain" description="Carboxymuconolactone decarboxylase-like" evidence="1">
    <location>
        <begin position="17"/>
        <end position="94"/>
    </location>
</feature>
<dbReference type="InterPro" id="IPR003779">
    <property type="entry name" value="CMD-like"/>
</dbReference>
<dbReference type="Gene3D" id="1.20.1290.10">
    <property type="entry name" value="AhpD-like"/>
    <property type="match status" value="1"/>
</dbReference>
<reference evidence="2" key="1">
    <citation type="submission" date="2013-04" db="EMBL/GenBank/DDBJ databases">
        <title>The genome sequencing project of 58 acetic acid bacteria.</title>
        <authorList>
            <person name="Okamoto-Kainuma A."/>
            <person name="Ishikawa M."/>
            <person name="Umino S."/>
            <person name="Koizumi Y."/>
            <person name="Shiwa Y."/>
            <person name="Yoshikawa H."/>
            <person name="Matsutani M."/>
            <person name="Matsushita K."/>
        </authorList>
    </citation>
    <scope>NUCLEOTIDE SEQUENCE</scope>
    <source>
        <strain evidence="2">NRIC 0535</strain>
    </source>
</reference>